<dbReference type="InterPro" id="IPR006260">
    <property type="entry name" value="TonB/TolA_C"/>
</dbReference>
<dbReference type="PROSITE" id="PS52015">
    <property type="entry name" value="TONB_CTD"/>
    <property type="match status" value="1"/>
</dbReference>
<dbReference type="Gene3D" id="3.30.1150.10">
    <property type="match status" value="2"/>
</dbReference>
<dbReference type="PANTHER" id="PTHR33446:SF2">
    <property type="entry name" value="PROTEIN TONB"/>
    <property type="match status" value="1"/>
</dbReference>
<dbReference type="Proteomes" id="UP000249754">
    <property type="component" value="Unassembled WGS sequence"/>
</dbReference>
<dbReference type="STRING" id="188932.AY601_3908"/>
<keyword evidence="9 10" id="KW-0472">Membrane</keyword>
<dbReference type="Gene3D" id="2.170.130.10">
    <property type="entry name" value="TonB-dependent receptor, plug domain"/>
    <property type="match status" value="1"/>
</dbReference>
<dbReference type="SUPFAM" id="SSF56935">
    <property type="entry name" value="Porins"/>
    <property type="match status" value="1"/>
</dbReference>
<evidence type="ECO:0000256" key="1">
    <source>
        <dbReference type="ARBA" id="ARBA00004383"/>
    </source>
</evidence>
<evidence type="ECO:0000259" key="12">
    <source>
        <dbReference type="PROSITE" id="PS52015"/>
    </source>
</evidence>
<feature type="transmembrane region" description="Helical" evidence="11">
    <location>
        <begin position="250"/>
        <end position="272"/>
    </location>
</feature>
<reference evidence="13 14" key="1">
    <citation type="submission" date="2018-06" db="EMBL/GenBank/DDBJ databases">
        <title>Genomic Encyclopedia of Archaeal and Bacterial Type Strains, Phase II (KMG-II): from individual species to whole genera.</title>
        <authorList>
            <person name="Goeker M."/>
        </authorList>
    </citation>
    <scope>NUCLEOTIDE SEQUENCE [LARGE SCALE GENOMIC DNA]</scope>
    <source>
        <strain evidence="13 14">DSM 14825</strain>
    </source>
</reference>
<feature type="transmembrane region" description="Helical" evidence="11">
    <location>
        <begin position="32"/>
        <end position="51"/>
    </location>
</feature>
<gene>
    <name evidence="13" type="ORF">LY11_04019</name>
</gene>
<evidence type="ECO:0000256" key="2">
    <source>
        <dbReference type="ARBA" id="ARBA00006555"/>
    </source>
</evidence>
<dbReference type="InterPro" id="IPR037682">
    <property type="entry name" value="TonB_C"/>
</dbReference>
<evidence type="ECO:0000256" key="10">
    <source>
        <dbReference type="PROSITE-ProRule" id="PRU01360"/>
    </source>
</evidence>
<dbReference type="RefSeq" id="WP_111635397.1">
    <property type="nucleotide sequence ID" value="NZ_QLLR01000026.1"/>
</dbReference>
<evidence type="ECO:0000256" key="11">
    <source>
        <dbReference type="SAM" id="Phobius"/>
    </source>
</evidence>
<dbReference type="InterPro" id="IPR039426">
    <property type="entry name" value="TonB-dep_rcpt-like"/>
</dbReference>
<keyword evidence="8 11" id="KW-1133">Transmembrane helix</keyword>
<dbReference type="PANTHER" id="PTHR33446">
    <property type="entry name" value="PROTEIN TONB-RELATED"/>
    <property type="match status" value="1"/>
</dbReference>
<feature type="domain" description="TonB C-terminal" evidence="12">
    <location>
        <begin position="454"/>
        <end position="550"/>
    </location>
</feature>
<name>A0A327SA07_9SPHI</name>
<protein>
    <submittedName>
        <fullName evidence="13">TonB family protein</fullName>
    </submittedName>
</protein>
<dbReference type="InterPro" id="IPR008756">
    <property type="entry name" value="Peptidase_M56"/>
</dbReference>
<comment type="similarity">
    <text evidence="2">Belongs to the TonB family.</text>
</comment>
<feature type="transmembrane region" description="Helical" evidence="11">
    <location>
        <begin position="6"/>
        <end position="25"/>
    </location>
</feature>
<dbReference type="EMBL" id="QLLR01000026">
    <property type="protein sequence ID" value="RAJ25515.1"/>
    <property type="molecule type" value="Genomic_DNA"/>
</dbReference>
<dbReference type="InterPro" id="IPR012910">
    <property type="entry name" value="Plug_dom"/>
</dbReference>
<evidence type="ECO:0000256" key="6">
    <source>
        <dbReference type="ARBA" id="ARBA00022692"/>
    </source>
</evidence>
<dbReference type="InterPro" id="IPR037066">
    <property type="entry name" value="Plug_dom_sf"/>
</dbReference>
<dbReference type="Pfam" id="PF03544">
    <property type="entry name" value="TonB_C"/>
    <property type="match status" value="1"/>
</dbReference>
<keyword evidence="3 10" id="KW-0813">Transport</keyword>
<evidence type="ECO:0000256" key="9">
    <source>
        <dbReference type="ARBA" id="ARBA00023136"/>
    </source>
</evidence>
<evidence type="ECO:0000256" key="8">
    <source>
        <dbReference type="ARBA" id="ARBA00022989"/>
    </source>
</evidence>
<dbReference type="AlphaFoldDB" id="A0A327SA07"/>
<evidence type="ECO:0000256" key="7">
    <source>
        <dbReference type="ARBA" id="ARBA00022927"/>
    </source>
</evidence>
<accession>A0A327SA07</accession>
<comment type="subcellular location">
    <subcellularLocation>
        <location evidence="1">Cell inner membrane</location>
        <topology evidence="1">Single-pass membrane protein</topology>
        <orientation evidence="1">Periplasmic side</orientation>
    </subcellularLocation>
    <subcellularLocation>
        <location evidence="10">Cell outer membrane</location>
        <topology evidence="10">Multi-pass membrane protein</topology>
    </subcellularLocation>
</comment>
<dbReference type="Pfam" id="PF05569">
    <property type="entry name" value="Peptidase_M56"/>
    <property type="match status" value="1"/>
</dbReference>
<dbReference type="SUPFAM" id="SSF74653">
    <property type="entry name" value="TolA/TonB C-terminal domain"/>
    <property type="match status" value="1"/>
</dbReference>
<feature type="transmembrane region" description="Helical" evidence="11">
    <location>
        <begin position="90"/>
        <end position="111"/>
    </location>
</feature>
<dbReference type="OrthoDB" id="649093at2"/>
<dbReference type="Pfam" id="PF07715">
    <property type="entry name" value="Plug"/>
    <property type="match status" value="1"/>
</dbReference>
<dbReference type="PROSITE" id="PS52016">
    <property type="entry name" value="TONB_DEPENDENT_REC_3"/>
    <property type="match status" value="1"/>
</dbReference>
<feature type="transmembrane region" description="Helical" evidence="11">
    <location>
        <begin position="208"/>
        <end position="229"/>
    </location>
</feature>
<keyword evidence="6 10" id="KW-0812">Transmembrane</keyword>
<keyword evidence="10" id="KW-1134">Transmembrane beta strand</keyword>
<sequence>MTWAHYLLQVNIYLVIFYAFYSLLLAKETYFLLNRIYLLAAGTLSLVIPFLRPEWFVRQPAAQQIKISIDQLTMMAQGTISADQGQHDKLITVLVWTYLAGTLFFLCRFVYQLITIQKLLKGNSTGMAFSFFRQRVIDHALPGLHTIEKHEEIHSRQLHSFDVLFFELIGALVWFNPIIYAYKTTIKHIHEYLADEEAARFQGDKESYALLLLSRAMGVGQHVLTNSFFNKSLLKKRIIMLHKQRSAKTAILKYGLFLPLFAVTLLFSSAVISKNENLKTVAEKIEAPVSAAEAILPVLIHSNTNNTNSIQQTDEWTPLYSYLAKSIKYPAVAYQRQLQGNVHINFTLQNGELKNIGAGTQLGAGCDAEVIRAISAFDGFKSVNNGKYSLTVAFRLKDAATPLKNKNAAAMKGYKLLNLITITGAAAQGEQTAEAKEEPVYDYVTLTTPPSFPGGMANFDKFISKSVKYPEQALKNKVEGKVFLSYIVEADGRLTDIKVVRALGSGMDEEAIRVLKLSPKWTPGYNGREPVRVKFNLPISFTLDQEKVKQEDKQNQSGSIDIIPKPIYVVDGKRLTDQTDLKNIDPSDIESMNVLKGEAALKQYGEAAKNGVVVITTKKKG</sequence>
<dbReference type="InterPro" id="IPR051045">
    <property type="entry name" value="TonB-dependent_transducer"/>
</dbReference>
<organism evidence="13 14">
    <name type="scientific">Pedobacter cryoconitis</name>
    <dbReference type="NCBI Taxonomy" id="188932"/>
    <lineage>
        <taxon>Bacteria</taxon>
        <taxon>Pseudomonadati</taxon>
        <taxon>Bacteroidota</taxon>
        <taxon>Sphingobacteriia</taxon>
        <taxon>Sphingobacteriales</taxon>
        <taxon>Sphingobacteriaceae</taxon>
        <taxon>Pedobacter</taxon>
    </lineage>
</organism>
<dbReference type="NCBIfam" id="TIGR01352">
    <property type="entry name" value="tonB_Cterm"/>
    <property type="match status" value="1"/>
</dbReference>
<keyword evidence="10" id="KW-0998">Cell outer membrane</keyword>
<dbReference type="GO" id="GO:0015031">
    <property type="term" value="P:protein transport"/>
    <property type="evidence" value="ECO:0007669"/>
    <property type="project" value="UniProtKB-KW"/>
</dbReference>
<keyword evidence="5" id="KW-0997">Cell inner membrane</keyword>
<dbReference type="CDD" id="cd07341">
    <property type="entry name" value="M56_BlaR1_MecR1_like"/>
    <property type="match status" value="1"/>
</dbReference>
<proteinExistence type="inferred from homology"/>
<evidence type="ECO:0000256" key="5">
    <source>
        <dbReference type="ARBA" id="ARBA00022519"/>
    </source>
</evidence>
<dbReference type="GO" id="GO:0098797">
    <property type="term" value="C:plasma membrane protein complex"/>
    <property type="evidence" value="ECO:0007669"/>
    <property type="project" value="TreeGrafter"/>
</dbReference>
<keyword evidence="7" id="KW-0653">Protein transport</keyword>
<keyword evidence="4" id="KW-1003">Cell membrane</keyword>
<dbReference type="GO" id="GO:0055085">
    <property type="term" value="P:transmembrane transport"/>
    <property type="evidence" value="ECO:0007669"/>
    <property type="project" value="InterPro"/>
</dbReference>
<evidence type="ECO:0000256" key="3">
    <source>
        <dbReference type="ARBA" id="ARBA00022448"/>
    </source>
</evidence>
<comment type="caution">
    <text evidence="13">The sequence shown here is derived from an EMBL/GenBank/DDBJ whole genome shotgun (WGS) entry which is preliminary data.</text>
</comment>
<evidence type="ECO:0000313" key="14">
    <source>
        <dbReference type="Proteomes" id="UP000249754"/>
    </source>
</evidence>
<dbReference type="GO" id="GO:0009279">
    <property type="term" value="C:cell outer membrane"/>
    <property type="evidence" value="ECO:0007669"/>
    <property type="project" value="UniProtKB-SubCell"/>
</dbReference>
<evidence type="ECO:0000256" key="4">
    <source>
        <dbReference type="ARBA" id="ARBA00022475"/>
    </source>
</evidence>
<comment type="similarity">
    <text evidence="10">Belongs to the TonB-dependent receptor family.</text>
</comment>
<feature type="transmembrane region" description="Helical" evidence="11">
    <location>
        <begin position="163"/>
        <end position="182"/>
    </location>
</feature>
<dbReference type="GO" id="GO:0031992">
    <property type="term" value="F:energy transducer activity"/>
    <property type="evidence" value="ECO:0007669"/>
    <property type="project" value="TreeGrafter"/>
</dbReference>
<evidence type="ECO:0000313" key="13">
    <source>
        <dbReference type="EMBL" id="RAJ25515.1"/>
    </source>
</evidence>